<accession>A0A8S1IY14</accession>
<evidence type="ECO:0000256" key="3">
    <source>
        <dbReference type="PROSITE-ProRule" id="PRU00023"/>
    </source>
</evidence>
<dbReference type="PANTHER" id="PTHR24189">
    <property type="entry name" value="MYOTROPHIN"/>
    <property type="match status" value="1"/>
</dbReference>
<dbReference type="Pfam" id="PF12796">
    <property type="entry name" value="Ank_2"/>
    <property type="match status" value="1"/>
</dbReference>
<evidence type="ECO:0000256" key="2">
    <source>
        <dbReference type="ARBA" id="ARBA00023043"/>
    </source>
</evidence>
<feature type="repeat" description="ANK" evidence="3">
    <location>
        <begin position="133"/>
        <end position="165"/>
    </location>
</feature>
<evidence type="ECO:0000256" key="4">
    <source>
        <dbReference type="SAM" id="SignalP"/>
    </source>
</evidence>
<dbReference type="Proteomes" id="UP000708148">
    <property type="component" value="Unassembled WGS sequence"/>
</dbReference>
<protein>
    <submittedName>
        <fullName evidence="5">Uncharacterized protein</fullName>
    </submittedName>
</protein>
<evidence type="ECO:0000313" key="5">
    <source>
        <dbReference type="EMBL" id="CAD7698914.1"/>
    </source>
</evidence>
<feature type="signal peptide" evidence="4">
    <location>
        <begin position="1"/>
        <end position="30"/>
    </location>
</feature>
<name>A0A8S1IY14_9CHLO</name>
<keyword evidence="4" id="KW-0732">Signal</keyword>
<dbReference type="InterPro" id="IPR036770">
    <property type="entry name" value="Ankyrin_rpt-contain_sf"/>
</dbReference>
<gene>
    <name evidence="5" type="ORF">OSTQU699_LOCUS4273</name>
</gene>
<dbReference type="SMART" id="SM00248">
    <property type="entry name" value="ANK"/>
    <property type="match status" value="5"/>
</dbReference>
<keyword evidence="6" id="KW-1185">Reference proteome</keyword>
<dbReference type="InterPro" id="IPR002110">
    <property type="entry name" value="Ankyrin_rpt"/>
</dbReference>
<evidence type="ECO:0000256" key="1">
    <source>
        <dbReference type="ARBA" id="ARBA00022737"/>
    </source>
</evidence>
<dbReference type="Gene3D" id="1.25.40.20">
    <property type="entry name" value="Ankyrin repeat-containing domain"/>
    <property type="match status" value="2"/>
</dbReference>
<keyword evidence="2 3" id="KW-0040">ANK repeat</keyword>
<dbReference type="EMBL" id="CAJHUC010000915">
    <property type="protein sequence ID" value="CAD7698914.1"/>
    <property type="molecule type" value="Genomic_DNA"/>
</dbReference>
<feature type="chain" id="PRO_5035899753" evidence="4">
    <location>
        <begin position="31"/>
        <end position="292"/>
    </location>
</feature>
<comment type="caution">
    <text evidence="5">The sequence shown here is derived from an EMBL/GenBank/DDBJ whole genome shotgun (WGS) entry which is preliminary data.</text>
</comment>
<dbReference type="PANTHER" id="PTHR24189:SF50">
    <property type="entry name" value="ANKYRIN REPEAT AND SOCS BOX PROTEIN 2"/>
    <property type="match status" value="1"/>
</dbReference>
<proteinExistence type="predicted"/>
<reference evidence="5" key="1">
    <citation type="submission" date="2020-12" db="EMBL/GenBank/DDBJ databases">
        <authorList>
            <person name="Iha C."/>
        </authorList>
    </citation>
    <scope>NUCLEOTIDE SEQUENCE</scope>
</reference>
<keyword evidence="1" id="KW-0677">Repeat</keyword>
<dbReference type="SUPFAM" id="SSF48403">
    <property type="entry name" value="Ankyrin repeat"/>
    <property type="match status" value="1"/>
</dbReference>
<feature type="repeat" description="ANK" evidence="3">
    <location>
        <begin position="233"/>
        <end position="268"/>
    </location>
</feature>
<dbReference type="OrthoDB" id="426293at2759"/>
<dbReference type="AlphaFoldDB" id="A0A8S1IY14"/>
<feature type="repeat" description="ANK" evidence="3">
    <location>
        <begin position="167"/>
        <end position="199"/>
    </location>
</feature>
<dbReference type="PROSITE" id="PS50088">
    <property type="entry name" value="ANK_REPEAT"/>
    <property type="match status" value="3"/>
</dbReference>
<dbReference type="PROSITE" id="PS50297">
    <property type="entry name" value="ANK_REP_REGION"/>
    <property type="match status" value="2"/>
</dbReference>
<sequence>MRALARALPGPAVAPLVAAVLYCALRCSAGEGNVGLPDGTHHATTGGVESTHHAFSRMQTVVKTNRQGVVNARRLLQDENTDPLHQHIDNTTAHAHHAKANESLWFAAYNGDLDGVLDALQRGGSVHTRRGAFGDTPLLAASSRGNVACVQALLEAGSDASAVDGLHQSPPIYWAAKDGHLATVKVLILAGAPVDQPNDRRATALQGACEGAWEHVVDVLLAAGANASHSDIHGYTPLHFSTVTIGPKSASIIDMLLSSGAQVDAVAEDGATPLMWSATFGNVGAARALVGA</sequence>
<organism evidence="5 6">
    <name type="scientific">Ostreobium quekettii</name>
    <dbReference type="NCBI Taxonomy" id="121088"/>
    <lineage>
        <taxon>Eukaryota</taxon>
        <taxon>Viridiplantae</taxon>
        <taxon>Chlorophyta</taxon>
        <taxon>core chlorophytes</taxon>
        <taxon>Ulvophyceae</taxon>
        <taxon>TCBD clade</taxon>
        <taxon>Bryopsidales</taxon>
        <taxon>Ostreobineae</taxon>
        <taxon>Ostreobiaceae</taxon>
        <taxon>Ostreobium</taxon>
    </lineage>
</organism>
<evidence type="ECO:0000313" key="6">
    <source>
        <dbReference type="Proteomes" id="UP000708148"/>
    </source>
</evidence>
<dbReference type="InterPro" id="IPR050745">
    <property type="entry name" value="Multifunctional_regulatory"/>
</dbReference>